<comment type="catalytic activity">
    <reaction evidence="2">
        <text>2 GTP = 3',3'-c-di-GMP + 2 diphosphate</text>
        <dbReference type="Rhea" id="RHEA:24898"/>
        <dbReference type="ChEBI" id="CHEBI:33019"/>
        <dbReference type="ChEBI" id="CHEBI:37565"/>
        <dbReference type="ChEBI" id="CHEBI:58805"/>
        <dbReference type="EC" id="2.7.7.65"/>
    </reaction>
</comment>
<dbReference type="SMART" id="SM00267">
    <property type="entry name" value="GGDEF"/>
    <property type="match status" value="1"/>
</dbReference>
<accession>A0A4Y9SW50</accession>
<feature type="transmembrane region" description="Helical" evidence="3">
    <location>
        <begin position="145"/>
        <end position="164"/>
    </location>
</feature>
<feature type="transmembrane region" description="Helical" evidence="3">
    <location>
        <begin position="214"/>
        <end position="235"/>
    </location>
</feature>
<feature type="transmembrane region" description="Helical" evidence="3">
    <location>
        <begin position="88"/>
        <end position="109"/>
    </location>
</feature>
<dbReference type="Proteomes" id="UP000297258">
    <property type="component" value="Unassembled WGS sequence"/>
</dbReference>
<name>A0A4Y9SW50_9BURK</name>
<proteinExistence type="predicted"/>
<dbReference type="GO" id="GO:0052621">
    <property type="term" value="F:diguanylate cyclase activity"/>
    <property type="evidence" value="ECO:0007669"/>
    <property type="project" value="UniProtKB-EC"/>
</dbReference>
<evidence type="ECO:0000256" key="3">
    <source>
        <dbReference type="SAM" id="Phobius"/>
    </source>
</evidence>
<evidence type="ECO:0000259" key="4">
    <source>
        <dbReference type="PROSITE" id="PS50887"/>
    </source>
</evidence>
<dbReference type="OrthoDB" id="9813903at2"/>
<gene>
    <name evidence="5" type="ORF">E4O92_20210</name>
</gene>
<dbReference type="EMBL" id="SPUM01000132">
    <property type="protein sequence ID" value="TFW28956.1"/>
    <property type="molecule type" value="Genomic_DNA"/>
</dbReference>
<dbReference type="Gene3D" id="3.30.70.270">
    <property type="match status" value="1"/>
</dbReference>
<keyword evidence="6" id="KW-1185">Reference proteome</keyword>
<keyword evidence="3" id="KW-0472">Membrane</keyword>
<comment type="caution">
    <text evidence="5">The sequence shown here is derived from an EMBL/GenBank/DDBJ whole genome shotgun (WGS) entry which is preliminary data.</text>
</comment>
<feature type="domain" description="GGDEF" evidence="4">
    <location>
        <begin position="280"/>
        <end position="413"/>
    </location>
</feature>
<dbReference type="PANTHER" id="PTHR45138">
    <property type="entry name" value="REGULATORY COMPONENTS OF SENSORY TRANSDUCTION SYSTEM"/>
    <property type="match status" value="1"/>
</dbReference>
<feature type="transmembrane region" description="Helical" evidence="3">
    <location>
        <begin position="176"/>
        <end position="194"/>
    </location>
</feature>
<protein>
    <recommendedName>
        <fullName evidence="1">diguanylate cyclase</fullName>
        <ecNumber evidence="1">2.7.7.65</ecNumber>
    </recommendedName>
</protein>
<dbReference type="PANTHER" id="PTHR45138:SF9">
    <property type="entry name" value="DIGUANYLATE CYCLASE DGCM-RELATED"/>
    <property type="match status" value="1"/>
</dbReference>
<dbReference type="FunFam" id="3.30.70.270:FF:000001">
    <property type="entry name" value="Diguanylate cyclase domain protein"/>
    <property type="match status" value="1"/>
</dbReference>
<dbReference type="AlphaFoldDB" id="A0A4Y9SW50"/>
<keyword evidence="3" id="KW-0812">Transmembrane</keyword>
<dbReference type="EC" id="2.7.7.65" evidence="1"/>
<evidence type="ECO:0000313" key="6">
    <source>
        <dbReference type="Proteomes" id="UP000297258"/>
    </source>
</evidence>
<dbReference type="InterPro" id="IPR000160">
    <property type="entry name" value="GGDEF_dom"/>
</dbReference>
<dbReference type="SUPFAM" id="SSF55073">
    <property type="entry name" value="Nucleotide cyclase"/>
    <property type="match status" value="1"/>
</dbReference>
<feature type="transmembrane region" description="Helical" evidence="3">
    <location>
        <begin position="65"/>
        <end position="82"/>
    </location>
</feature>
<dbReference type="InterPro" id="IPR029787">
    <property type="entry name" value="Nucleotide_cyclase"/>
</dbReference>
<keyword evidence="3" id="KW-1133">Transmembrane helix</keyword>
<organism evidence="5 6">
    <name type="scientific">Massilia horti</name>
    <dbReference type="NCBI Taxonomy" id="2562153"/>
    <lineage>
        <taxon>Bacteria</taxon>
        <taxon>Pseudomonadati</taxon>
        <taxon>Pseudomonadota</taxon>
        <taxon>Betaproteobacteria</taxon>
        <taxon>Burkholderiales</taxon>
        <taxon>Oxalobacteraceae</taxon>
        <taxon>Telluria group</taxon>
        <taxon>Massilia</taxon>
    </lineage>
</organism>
<evidence type="ECO:0000256" key="1">
    <source>
        <dbReference type="ARBA" id="ARBA00012528"/>
    </source>
</evidence>
<dbReference type="NCBIfam" id="TIGR00254">
    <property type="entry name" value="GGDEF"/>
    <property type="match status" value="1"/>
</dbReference>
<evidence type="ECO:0000313" key="5">
    <source>
        <dbReference type="EMBL" id="TFW28956.1"/>
    </source>
</evidence>
<dbReference type="InterPro" id="IPR050469">
    <property type="entry name" value="Diguanylate_Cyclase"/>
</dbReference>
<evidence type="ECO:0000256" key="2">
    <source>
        <dbReference type="ARBA" id="ARBA00034247"/>
    </source>
</evidence>
<feature type="transmembrane region" description="Helical" evidence="3">
    <location>
        <begin position="29"/>
        <end position="53"/>
    </location>
</feature>
<feature type="transmembrane region" description="Helical" evidence="3">
    <location>
        <begin position="121"/>
        <end position="139"/>
    </location>
</feature>
<sequence>MPGMRRHPLVLLDYSGIVSQTRPHFLPSAMLSLVSLILETMALSVVMLFVLSSVTCEENSGTREWFRANILAVAALLGYAGRGMLPDVLSIEAANLLFMAAISMMLAGFRRYEGKTFPTKLLAGGMAVVMAVILVFHYGVDLPGVRVITVSIFHGGVCFAIGMTVRRMIPASQPHYPFLFTVVAAFALAFGYAVRAVHYMLLPNLAVPLFASTVWNTVYFSLGTLAFPGLTLGAVMMTNARSLAKAAYAADHDHLTGACSRRAFFQLAEREHMRKLRTGGDLSVLLFDADHFKAINDSFGHAVGDQVLAEIVKCTQKVIRNIDVCARLGGEEFAVLLPGADAGTAISVAERLRAALEGAVLATSANASVTCTVSIGSATLQPQETLAALLVRADRALYAAKSAGRNRAMCAEDVRRIEVGT</sequence>
<dbReference type="PROSITE" id="PS50887">
    <property type="entry name" value="GGDEF"/>
    <property type="match status" value="1"/>
</dbReference>
<reference evidence="5 6" key="1">
    <citation type="submission" date="2019-03" db="EMBL/GenBank/DDBJ databases">
        <title>Draft genome of Massilia hortus sp. nov., a novel bacterial species of the Oxalobacteraceae family.</title>
        <authorList>
            <person name="Peta V."/>
            <person name="Raths R."/>
            <person name="Bucking H."/>
        </authorList>
    </citation>
    <scope>NUCLEOTIDE SEQUENCE [LARGE SCALE GENOMIC DNA]</scope>
    <source>
        <strain evidence="5 6">ONC3</strain>
    </source>
</reference>
<dbReference type="CDD" id="cd01949">
    <property type="entry name" value="GGDEF"/>
    <property type="match status" value="1"/>
</dbReference>
<dbReference type="Pfam" id="PF00990">
    <property type="entry name" value="GGDEF"/>
    <property type="match status" value="1"/>
</dbReference>
<dbReference type="InterPro" id="IPR043128">
    <property type="entry name" value="Rev_trsase/Diguanyl_cyclase"/>
</dbReference>